<protein>
    <submittedName>
        <fullName evidence="5">Hypothetical_protein</fullName>
    </submittedName>
</protein>
<sequence length="106" mass="12569">MTHRIILLITVWFTHKLYTPFFGFSTRFLLQIKCLKDGEKEVAGAIYSTEPQVFNFNFIAELKELYLSFQILQFCIDLTKSYCTSVYQKRNTKNLEHYQSIKAKII</sequence>
<dbReference type="EMBL" id="CATOUU010001185">
    <property type="protein sequence ID" value="CAI9978520.1"/>
    <property type="molecule type" value="Genomic_DNA"/>
</dbReference>
<evidence type="ECO:0000313" key="6">
    <source>
        <dbReference type="EMBL" id="CAL6002452.1"/>
    </source>
</evidence>
<dbReference type="EMBL" id="CAXDID020000045">
    <property type="protein sequence ID" value="CAL6002440.1"/>
    <property type="molecule type" value="Genomic_DNA"/>
</dbReference>
<proteinExistence type="predicted"/>
<reference evidence="3" key="1">
    <citation type="submission" date="2023-06" db="EMBL/GenBank/DDBJ databases">
        <authorList>
            <person name="Kurt Z."/>
        </authorList>
    </citation>
    <scope>NUCLEOTIDE SEQUENCE</scope>
</reference>
<evidence type="ECO:0000313" key="5">
    <source>
        <dbReference type="EMBL" id="CAL6002440.1"/>
    </source>
</evidence>
<feature type="signal peptide" evidence="1">
    <location>
        <begin position="1"/>
        <end position="16"/>
    </location>
</feature>
<dbReference type="Proteomes" id="UP001642409">
    <property type="component" value="Unassembled WGS sequence"/>
</dbReference>
<dbReference type="EMBL" id="CATOUU010001185">
    <property type="protein sequence ID" value="CAI9978526.1"/>
    <property type="molecule type" value="Genomic_DNA"/>
</dbReference>
<gene>
    <name evidence="5" type="ORF">HINF_LOCUS17923</name>
    <name evidence="6" type="ORF">HINF_LOCUS17929</name>
    <name evidence="7" type="ORF">HINF_LOCUS21355</name>
    <name evidence="3" type="ORF">HINF_LOCUS66165</name>
    <name evidence="4" type="ORF">HINF_LOCUS66171</name>
    <name evidence="2" type="ORF">HINF_LOCUS7784</name>
</gene>
<feature type="chain" id="PRO_5044705062" evidence="1">
    <location>
        <begin position="17"/>
        <end position="106"/>
    </location>
</feature>
<dbReference type="AlphaFoldDB" id="A0AA86UZK1"/>
<organism evidence="3">
    <name type="scientific">Hexamita inflata</name>
    <dbReference type="NCBI Taxonomy" id="28002"/>
    <lineage>
        <taxon>Eukaryota</taxon>
        <taxon>Metamonada</taxon>
        <taxon>Diplomonadida</taxon>
        <taxon>Hexamitidae</taxon>
        <taxon>Hexamitinae</taxon>
        <taxon>Hexamita</taxon>
    </lineage>
</organism>
<keyword evidence="1" id="KW-0732">Signal</keyword>
<accession>A0AA86UZK1</accession>
<evidence type="ECO:0000313" key="7">
    <source>
        <dbReference type="EMBL" id="CAL6008926.1"/>
    </source>
</evidence>
<reference evidence="5 8" key="2">
    <citation type="submission" date="2024-07" db="EMBL/GenBank/DDBJ databases">
        <authorList>
            <person name="Akdeniz Z."/>
        </authorList>
    </citation>
    <scope>NUCLEOTIDE SEQUENCE [LARGE SCALE GENOMIC DNA]</scope>
</reference>
<evidence type="ECO:0000313" key="4">
    <source>
        <dbReference type="EMBL" id="CAI9978526.1"/>
    </source>
</evidence>
<evidence type="ECO:0000256" key="1">
    <source>
        <dbReference type="SAM" id="SignalP"/>
    </source>
</evidence>
<keyword evidence="8" id="KW-1185">Reference proteome</keyword>
<evidence type="ECO:0000313" key="8">
    <source>
        <dbReference type="Proteomes" id="UP001642409"/>
    </source>
</evidence>
<evidence type="ECO:0000313" key="2">
    <source>
        <dbReference type="EMBL" id="CAI9920139.1"/>
    </source>
</evidence>
<dbReference type="EMBL" id="CAXDID020000058">
    <property type="protein sequence ID" value="CAL6008926.1"/>
    <property type="molecule type" value="Genomic_DNA"/>
</dbReference>
<comment type="caution">
    <text evidence="3">The sequence shown here is derived from an EMBL/GenBank/DDBJ whole genome shotgun (WGS) entry which is preliminary data.</text>
</comment>
<dbReference type="EMBL" id="CAXDID020000045">
    <property type="protein sequence ID" value="CAL6002452.1"/>
    <property type="molecule type" value="Genomic_DNA"/>
</dbReference>
<evidence type="ECO:0000313" key="3">
    <source>
        <dbReference type="EMBL" id="CAI9978520.1"/>
    </source>
</evidence>
<name>A0AA86UZK1_9EUKA</name>
<dbReference type="EMBL" id="CATOUU010000195">
    <property type="protein sequence ID" value="CAI9920139.1"/>
    <property type="molecule type" value="Genomic_DNA"/>
</dbReference>